<evidence type="ECO:0000313" key="1">
    <source>
        <dbReference type="EMBL" id="SEP59778.1"/>
    </source>
</evidence>
<keyword evidence="2" id="KW-1185">Reference proteome</keyword>
<sequence length="39" mass="4697">MSPVLMLSPPDHSFNRLLKNYLRGHRRVKNRLKMLIYNS</sequence>
<comment type="caution">
    <text evidence="1">The sequence shown here is derived from an EMBL/GenBank/DDBJ whole genome shotgun (WGS) entry which is preliminary data.</text>
</comment>
<gene>
    <name evidence="1" type="ORF">SAMN05216600_10135</name>
</gene>
<organism evidence="1 2">
    <name type="scientific">Pseudomonas cuatrocienegasensis</name>
    <dbReference type="NCBI Taxonomy" id="543360"/>
    <lineage>
        <taxon>Bacteria</taxon>
        <taxon>Pseudomonadati</taxon>
        <taxon>Pseudomonadota</taxon>
        <taxon>Gammaproteobacteria</taxon>
        <taxon>Pseudomonadales</taxon>
        <taxon>Pseudomonadaceae</taxon>
        <taxon>Pseudomonas</taxon>
    </lineage>
</organism>
<reference evidence="1 2" key="1">
    <citation type="submission" date="2016-10" db="EMBL/GenBank/DDBJ databases">
        <authorList>
            <person name="Varghese N."/>
            <person name="Submissions S."/>
        </authorList>
    </citation>
    <scope>NUCLEOTIDE SEQUENCE [LARGE SCALE GENOMIC DNA]</scope>
    <source>
        <strain evidence="1 2">CIP 109853</strain>
    </source>
</reference>
<name>A0ABY1AZU0_9PSED</name>
<proteinExistence type="predicted"/>
<accession>A0ABY1AZU0</accession>
<protein>
    <submittedName>
        <fullName evidence="1">Uncharacterized protein</fullName>
    </submittedName>
</protein>
<evidence type="ECO:0000313" key="2">
    <source>
        <dbReference type="Proteomes" id="UP000198512"/>
    </source>
</evidence>
<dbReference type="Proteomes" id="UP000198512">
    <property type="component" value="Unassembled WGS sequence"/>
</dbReference>
<dbReference type="EMBL" id="FOFP01000001">
    <property type="protein sequence ID" value="SEP59778.1"/>
    <property type="molecule type" value="Genomic_DNA"/>
</dbReference>